<evidence type="ECO:0000313" key="1">
    <source>
        <dbReference type="EMBL" id="EMZ22802.1"/>
    </source>
</evidence>
<organism evidence="1 2">
    <name type="scientific">Eubacterium plexicaudatum ASF492</name>
    <dbReference type="NCBI Taxonomy" id="1235802"/>
    <lineage>
        <taxon>Bacteria</taxon>
        <taxon>Bacillati</taxon>
        <taxon>Bacillota</taxon>
        <taxon>Clostridia</taxon>
        <taxon>Eubacteriales</taxon>
        <taxon>Eubacteriaceae</taxon>
        <taxon>Eubacterium</taxon>
    </lineage>
</organism>
<sequence length="123" mass="14117">MKFGGILCSFFRAVIYLLEQQRESNTVADLPDEIEDEKLYQALLTVDKHTLLKMQGYSTKEIAAMAGLITERALKLEEWQVHQIANSRKGYWRIAKILSVALTNKIIAKLGYISMLDYYLKVS</sequence>
<name>N2A0E4_9FIRM</name>
<dbReference type="AlphaFoldDB" id="N2A0E4"/>
<dbReference type="STRING" id="1235802.C823_03847"/>
<dbReference type="eggNOG" id="ENOG502ZTUU">
    <property type="taxonomic scope" value="Bacteria"/>
</dbReference>
<reference evidence="1 2" key="1">
    <citation type="journal article" date="2014" name="Genome Announc.">
        <title>Draft genome sequences of the altered schaedler flora, a defined bacterial community from gnotobiotic mice.</title>
        <authorList>
            <person name="Wannemuehler M.J."/>
            <person name="Overstreet A.M."/>
            <person name="Ward D.V."/>
            <person name="Phillips G.J."/>
        </authorList>
    </citation>
    <scope>NUCLEOTIDE SEQUENCE [LARGE SCALE GENOMIC DNA]</scope>
    <source>
        <strain evidence="1 2">ASF492</strain>
    </source>
</reference>
<dbReference type="Proteomes" id="UP000012589">
    <property type="component" value="Unassembled WGS sequence"/>
</dbReference>
<keyword evidence="2" id="KW-1185">Reference proteome</keyword>
<comment type="caution">
    <text evidence="1">The sequence shown here is derived from an EMBL/GenBank/DDBJ whole genome shotgun (WGS) entry which is preliminary data.</text>
</comment>
<proteinExistence type="predicted"/>
<protein>
    <submittedName>
        <fullName evidence="1">Uncharacterized protein</fullName>
    </submittedName>
</protein>
<dbReference type="PATRIC" id="fig|1235802.3.peg.4068"/>
<dbReference type="HOGENOM" id="CLU_2011809_0_0_9"/>
<gene>
    <name evidence="1" type="ORF">C823_03847</name>
</gene>
<dbReference type="EMBL" id="AQFT01000117">
    <property type="protein sequence ID" value="EMZ22802.1"/>
    <property type="molecule type" value="Genomic_DNA"/>
</dbReference>
<accession>N2A0E4</accession>
<evidence type="ECO:0000313" key="2">
    <source>
        <dbReference type="Proteomes" id="UP000012589"/>
    </source>
</evidence>